<evidence type="ECO:0000259" key="9">
    <source>
        <dbReference type="Pfam" id="PF04225"/>
    </source>
</evidence>
<keyword evidence="6" id="KW-0862">Zinc</keyword>
<keyword evidence="4" id="KW-0479">Metal-binding</keyword>
<evidence type="ECO:0000256" key="5">
    <source>
        <dbReference type="ARBA" id="ARBA00022801"/>
    </source>
</evidence>
<dbReference type="InterPro" id="IPR007340">
    <property type="entry name" value="LysM_Opacity-associatedA"/>
</dbReference>
<dbReference type="GO" id="GO:0004222">
    <property type="term" value="F:metalloendopeptidase activity"/>
    <property type="evidence" value="ECO:0007669"/>
    <property type="project" value="TreeGrafter"/>
</dbReference>
<dbReference type="Gene3D" id="2.70.70.10">
    <property type="entry name" value="Glucose Permease (Domain IIA)"/>
    <property type="match status" value="1"/>
</dbReference>
<dbReference type="CDD" id="cd12797">
    <property type="entry name" value="M23_peptidase"/>
    <property type="match status" value="1"/>
</dbReference>
<dbReference type="AlphaFoldDB" id="A0A1I2JCM7"/>
<evidence type="ECO:0000256" key="3">
    <source>
        <dbReference type="ARBA" id="ARBA00022670"/>
    </source>
</evidence>
<feature type="domain" description="Opacity-associated protein A LysM-like" evidence="9">
    <location>
        <begin position="87"/>
        <end position="166"/>
    </location>
</feature>
<evidence type="ECO:0000256" key="6">
    <source>
        <dbReference type="ARBA" id="ARBA00022833"/>
    </source>
</evidence>
<reference evidence="11 12" key="1">
    <citation type="submission" date="2016-10" db="EMBL/GenBank/DDBJ databases">
        <authorList>
            <person name="de Groot N.N."/>
        </authorList>
    </citation>
    <scope>NUCLEOTIDE SEQUENCE [LARGE SCALE GENOMIC DNA]</scope>
    <source>
        <strain evidence="11 12">DSM 23609</strain>
    </source>
</reference>
<dbReference type="RefSeq" id="WP_091533549.1">
    <property type="nucleotide sequence ID" value="NZ_FOOC01000006.1"/>
</dbReference>
<dbReference type="GO" id="GO:0030313">
    <property type="term" value="C:cell envelope"/>
    <property type="evidence" value="ECO:0007669"/>
    <property type="project" value="UniProtKB-SubCell"/>
</dbReference>
<evidence type="ECO:0000256" key="7">
    <source>
        <dbReference type="ARBA" id="ARBA00023049"/>
    </source>
</evidence>
<feature type="domain" description="Csd3-like second N-terminal" evidence="10">
    <location>
        <begin position="181"/>
        <end position="300"/>
    </location>
</feature>
<evidence type="ECO:0000259" key="8">
    <source>
        <dbReference type="Pfam" id="PF01551"/>
    </source>
</evidence>
<dbReference type="PANTHER" id="PTHR21666">
    <property type="entry name" value="PEPTIDASE-RELATED"/>
    <property type="match status" value="1"/>
</dbReference>
<dbReference type="OrthoDB" id="9805070at2"/>
<gene>
    <name evidence="11" type="ORF">SAMN04488120_106124</name>
</gene>
<dbReference type="Pfam" id="PF04225">
    <property type="entry name" value="LysM_OapA"/>
    <property type="match status" value="1"/>
</dbReference>
<evidence type="ECO:0000256" key="2">
    <source>
        <dbReference type="ARBA" id="ARBA00004196"/>
    </source>
</evidence>
<dbReference type="GO" id="GO:0006508">
    <property type="term" value="P:proteolysis"/>
    <property type="evidence" value="ECO:0007669"/>
    <property type="project" value="UniProtKB-KW"/>
</dbReference>
<evidence type="ECO:0000256" key="4">
    <source>
        <dbReference type="ARBA" id="ARBA00022723"/>
    </source>
</evidence>
<keyword evidence="12" id="KW-1185">Reference proteome</keyword>
<feature type="domain" description="M23ase beta-sheet core" evidence="8">
    <location>
        <begin position="313"/>
        <end position="409"/>
    </location>
</feature>
<dbReference type="SUPFAM" id="SSF51261">
    <property type="entry name" value="Duplicated hybrid motif"/>
    <property type="match status" value="1"/>
</dbReference>
<accession>A0A1I2JCM7</accession>
<dbReference type="FunFam" id="2.70.70.10:FF:000002">
    <property type="entry name" value="Murein DD-endopeptidase MepM"/>
    <property type="match status" value="1"/>
</dbReference>
<protein>
    <submittedName>
        <fullName evidence="11">Murein DD-endopeptidase MepM and murein hydrolase activator NlpD, contain LysM domain</fullName>
    </submittedName>
</protein>
<dbReference type="InterPro" id="IPR045834">
    <property type="entry name" value="Csd3_N2"/>
</dbReference>
<dbReference type="GO" id="GO:0046872">
    <property type="term" value="F:metal ion binding"/>
    <property type="evidence" value="ECO:0007669"/>
    <property type="project" value="UniProtKB-KW"/>
</dbReference>
<dbReference type="GO" id="GO:0042834">
    <property type="term" value="F:peptidoglycan binding"/>
    <property type="evidence" value="ECO:0007669"/>
    <property type="project" value="InterPro"/>
</dbReference>
<dbReference type="Proteomes" id="UP000199771">
    <property type="component" value="Unassembled WGS sequence"/>
</dbReference>
<sequence>MRLDYSPADPAVRRSARRSVLIASLCVVLLVAVATREGIAKRQSSLTEGSLPPEIATAFDADSESAFAETVQSALADTLPAPQASDWVTIEVARGQTLSDIFESQGLGYSEAVAVTRLSSDTARLKSLRTGDKLLLRKNPEDKLEELRFELDESNTLHVRRNADGDLEAITIAATIERRQAQAAGFIENSLFLDGQRAGLSNRLLMQLAEIFGYDIDFALDLRVGDRFAVIYEELYKNGEKLRDGDIVAAEFVNRGRSFRAMRYIDADGNIAYYTPEGESLRKAFLRSPVDFARVSSGFNLRRRHPILNTIRAHKGVDYAASTGTPIKATGDGRVEFIGVKGGYGRVVILRHGSQYTTLYAHMSRFRPGLKIGSRVKQGQVIGYVGASGLATAPHLHYEFRINGVHKNPMTVALPKANPLPRSVVARWRAEHAYALAQLDAISERQLAQTPSGSPVGGSP</sequence>
<dbReference type="Pfam" id="PF19425">
    <property type="entry name" value="Csd3_N2"/>
    <property type="match status" value="1"/>
</dbReference>
<dbReference type="InterPro" id="IPR011055">
    <property type="entry name" value="Dup_hybrid_motif"/>
</dbReference>
<evidence type="ECO:0000259" key="10">
    <source>
        <dbReference type="Pfam" id="PF19425"/>
    </source>
</evidence>
<dbReference type="Gene3D" id="3.10.450.350">
    <property type="match status" value="2"/>
</dbReference>
<dbReference type="Pfam" id="PF01551">
    <property type="entry name" value="Peptidase_M23"/>
    <property type="match status" value="1"/>
</dbReference>
<keyword evidence="5 11" id="KW-0378">Hydrolase</keyword>
<dbReference type="STRING" id="1076937.SAMN04488120_106124"/>
<keyword evidence="3" id="KW-0645">Protease</keyword>
<organism evidence="11 12">
    <name type="scientific">Fontimonas thermophila</name>
    <dbReference type="NCBI Taxonomy" id="1076937"/>
    <lineage>
        <taxon>Bacteria</taxon>
        <taxon>Pseudomonadati</taxon>
        <taxon>Pseudomonadota</taxon>
        <taxon>Gammaproteobacteria</taxon>
        <taxon>Nevskiales</taxon>
        <taxon>Nevskiaceae</taxon>
        <taxon>Fontimonas</taxon>
    </lineage>
</organism>
<dbReference type="InterPro" id="IPR016047">
    <property type="entry name" value="M23ase_b-sheet_dom"/>
</dbReference>
<name>A0A1I2JCM7_9GAMM</name>
<comment type="subcellular location">
    <subcellularLocation>
        <location evidence="2">Cell envelope</location>
    </subcellularLocation>
</comment>
<dbReference type="EMBL" id="FOOC01000006">
    <property type="protein sequence ID" value="SFF51593.1"/>
    <property type="molecule type" value="Genomic_DNA"/>
</dbReference>
<comment type="cofactor">
    <cofactor evidence="1">
        <name>Zn(2+)</name>
        <dbReference type="ChEBI" id="CHEBI:29105"/>
    </cofactor>
</comment>
<proteinExistence type="predicted"/>
<evidence type="ECO:0000313" key="11">
    <source>
        <dbReference type="EMBL" id="SFF51593.1"/>
    </source>
</evidence>
<evidence type="ECO:0000256" key="1">
    <source>
        <dbReference type="ARBA" id="ARBA00001947"/>
    </source>
</evidence>
<dbReference type="InterPro" id="IPR050570">
    <property type="entry name" value="Cell_wall_metabolism_enzyme"/>
</dbReference>
<evidence type="ECO:0000313" key="12">
    <source>
        <dbReference type="Proteomes" id="UP000199771"/>
    </source>
</evidence>
<keyword evidence="7" id="KW-0482">Metalloprotease</keyword>
<dbReference type="PANTHER" id="PTHR21666:SF288">
    <property type="entry name" value="CELL DIVISION PROTEIN YTFB"/>
    <property type="match status" value="1"/>
</dbReference>